<name>A0ABU6UTN0_9FABA</name>
<reference evidence="2 3" key="1">
    <citation type="journal article" date="2023" name="Plants (Basel)">
        <title>Bridging the Gap: Combining Genomics and Transcriptomics Approaches to Understand Stylosanthes scabra, an Orphan Legume from the Brazilian Caatinga.</title>
        <authorList>
            <person name="Ferreira-Neto J.R.C."/>
            <person name="da Silva M.D."/>
            <person name="Binneck E."/>
            <person name="de Melo N.F."/>
            <person name="da Silva R.H."/>
            <person name="de Melo A.L.T.M."/>
            <person name="Pandolfi V."/>
            <person name="Bustamante F.O."/>
            <person name="Brasileiro-Vidal A.C."/>
            <person name="Benko-Iseppon A.M."/>
        </authorList>
    </citation>
    <scope>NUCLEOTIDE SEQUENCE [LARGE SCALE GENOMIC DNA]</scope>
    <source>
        <tissue evidence="2">Leaves</tissue>
    </source>
</reference>
<evidence type="ECO:0000313" key="3">
    <source>
        <dbReference type="Proteomes" id="UP001341840"/>
    </source>
</evidence>
<organism evidence="2 3">
    <name type="scientific">Stylosanthes scabra</name>
    <dbReference type="NCBI Taxonomy" id="79078"/>
    <lineage>
        <taxon>Eukaryota</taxon>
        <taxon>Viridiplantae</taxon>
        <taxon>Streptophyta</taxon>
        <taxon>Embryophyta</taxon>
        <taxon>Tracheophyta</taxon>
        <taxon>Spermatophyta</taxon>
        <taxon>Magnoliopsida</taxon>
        <taxon>eudicotyledons</taxon>
        <taxon>Gunneridae</taxon>
        <taxon>Pentapetalae</taxon>
        <taxon>rosids</taxon>
        <taxon>fabids</taxon>
        <taxon>Fabales</taxon>
        <taxon>Fabaceae</taxon>
        <taxon>Papilionoideae</taxon>
        <taxon>50 kb inversion clade</taxon>
        <taxon>dalbergioids sensu lato</taxon>
        <taxon>Dalbergieae</taxon>
        <taxon>Pterocarpus clade</taxon>
        <taxon>Stylosanthes</taxon>
    </lineage>
</organism>
<feature type="region of interest" description="Disordered" evidence="1">
    <location>
        <begin position="43"/>
        <end position="76"/>
    </location>
</feature>
<gene>
    <name evidence="2" type="ORF">PIB30_090237</name>
</gene>
<keyword evidence="3" id="KW-1185">Reference proteome</keyword>
<dbReference type="EMBL" id="JASCZI010122559">
    <property type="protein sequence ID" value="MED6164454.1"/>
    <property type="molecule type" value="Genomic_DNA"/>
</dbReference>
<dbReference type="Proteomes" id="UP001341840">
    <property type="component" value="Unassembled WGS sequence"/>
</dbReference>
<proteinExistence type="predicted"/>
<evidence type="ECO:0000256" key="1">
    <source>
        <dbReference type="SAM" id="MobiDB-lite"/>
    </source>
</evidence>
<comment type="caution">
    <text evidence="2">The sequence shown here is derived from an EMBL/GenBank/DDBJ whole genome shotgun (WGS) entry which is preliminary data.</text>
</comment>
<sequence length="121" mass="13515">MAGNDVTLSRLRRLVEPDSGSSSNVVSETEWLVEVSSPIREEILLPPPSPKRRRSVTEGLVDPKRPQTSEGGSKDVCPMDHSFDALSFIEANLLGLWAQEVLWDCDPIESVRWAEWAVRPC</sequence>
<protein>
    <submittedName>
        <fullName evidence="2">Uncharacterized protein</fullName>
    </submittedName>
</protein>
<accession>A0ABU6UTN0</accession>
<evidence type="ECO:0000313" key="2">
    <source>
        <dbReference type="EMBL" id="MED6164454.1"/>
    </source>
</evidence>